<evidence type="ECO:0000256" key="8">
    <source>
        <dbReference type="ARBA" id="ARBA00022842"/>
    </source>
</evidence>
<comment type="subunit">
    <text evidence="10">Monomer.</text>
</comment>
<evidence type="ECO:0000256" key="10">
    <source>
        <dbReference type="HAMAP-Rule" id="MF_00185"/>
    </source>
</evidence>
<dbReference type="GO" id="GO:0006400">
    <property type="term" value="P:tRNA modification"/>
    <property type="evidence" value="ECO:0007669"/>
    <property type="project" value="TreeGrafter"/>
</dbReference>
<dbReference type="InterPro" id="IPR027417">
    <property type="entry name" value="P-loop_NTPase"/>
</dbReference>
<evidence type="ECO:0000256" key="1">
    <source>
        <dbReference type="ARBA" id="ARBA00001946"/>
    </source>
</evidence>
<dbReference type="Gene3D" id="1.10.20.140">
    <property type="match status" value="1"/>
</dbReference>
<dbReference type="GO" id="GO:0052381">
    <property type="term" value="F:tRNA dimethylallyltransferase activity"/>
    <property type="evidence" value="ECO:0007669"/>
    <property type="project" value="UniProtKB-UniRule"/>
</dbReference>
<keyword evidence="5 10" id="KW-0819">tRNA processing</keyword>
<dbReference type="NCBIfam" id="TIGR00174">
    <property type="entry name" value="miaA"/>
    <property type="match status" value="1"/>
</dbReference>
<evidence type="ECO:0000256" key="2">
    <source>
        <dbReference type="ARBA" id="ARBA00003213"/>
    </source>
</evidence>
<dbReference type="EC" id="2.5.1.75" evidence="10"/>
<dbReference type="PANTHER" id="PTHR11088:SF60">
    <property type="entry name" value="TRNA DIMETHYLALLYLTRANSFERASE"/>
    <property type="match status" value="1"/>
</dbReference>
<dbReference type="RefSeq" id="WP_078786909.1">
    <property type="nucleotide sequence ID" value="NZ_FMTO01000004.1"/>
</dbReference>
<sequence length="323" mass="37803">MSETVLYNNRIPLVIITGPTAVGKTDLSVKFAKKVGGEIISADSMQVYKKMDIGTAKIMPQEMNGIKHHMIDIFMPDHSFNVSEFKNISKKITEEIYNRGNIPIIAGGTAFYIQALLNDISFDPEEEDGYKEELQRISEMPDGPDKLYKKLQEIDPESAEIIHKNNVKRVIRALDFYHKTSMKISEHNETQKSKKSPYNFLYFVLTMDRERLYDRINQRVDIMIENGLIEEVKMLLDMGYDKSLTSMQGIGYKEIIDYLNGNCTKDECIYNIKINTRHFAKRQLTWYRREKDVIWINKDEFENEEMMLKYILEIYDKNIGNKK</sequence>
<evidence type="ECO:0000256" key="7">
    <source>
        <dbReference type="ARBA" id="ARBA00022840"/>
    </source>
</evidence>
<dbReference type="Gene3D" id="3.40.50.300">
    <property type="entry name" value="P-loop containing nucleotide triphosphate hydrolases"/>
    <property type="match status" value="1"/>
</dbReference>
<evidence type="ECO:0000256" key="6">
    <source>
        <dbReference type="ARBA" id="ARBA00022741"/>
    </source>
</evidence>
<dbReference type="OrthoDB" id="9776390at2"/>
<feature type="binding site" evidence="10">
    <location>
        <begin position="18"/>
        <end position="25"/>
    </location>
    <ligand>
        <name>ATP</name>
        <dbReference type="ChEBI" id="CHEBI:30616"/>
    </ligand>
</feature>
<evidence type="ECO:0000256" key="4">
    <source>
        <dbReference type="ARBA" id="ARBA00022679"/>
    </source>
</evidence>
<proteinExistence type="inferred from homology"/>
<name>A0A1T4M3L1_9FIRM</name>
<protein>
    <recommendedName>
        <fullName evidence="10">tRNA dimethylallyltransferase</fullName>
        <ecNumber evidence="10">2.5.1.75</ecNumber>
    </recommendedName>
    <alternativeName>
        <fullName evidence="10">Dimethylallyl diphosphate:tRNA dimethylallyltransferase</fullName>
        <shortName evidence="10">DMAPP:tRNA dimethylallyltransferase</shortName>
        <shortName evidence="10">DMATase</shortName>
    </alternativeName>
    <alternativeName>
        <fullName evidence="10">Isopentenyl-diphosphate:tRNA isopentenyltransferase</fullName>
        <shortName evidence="10">IPP transferase</shortName>
        <shortName evidence="10">IPPT</shortName>
        <shortName evidence="10">IPTase</shortName>
    </alternativeName>
</protein>
<comment type="function">
    <text evidence="2 10 12">Catalyzes the transfer of a dimethylallyl group onto the adenine at position 37 in tRNAs that read codons beginning with uridine, leading to the formation of N6-(dimethylallyl)adenosine (i(6)A).</text>
</comment>
<dbReference type="InterPro" id="IPR039657">
    <property type="entry name" value="Dimethylallyltransferase"/>
</dbReference>
<dbReference type="HAMAP" id="MF_00185">
    <property type="entry name" value="IPP_trans"/>
    <property type="match status" value="1"/>
</dbReference>
<keyword evidence="6 10" id="KW-0547">Nucleotide-binding</keyword>
<evidence type="ECO:0000256" key="11">
    <source>
        <dbReference type="RuleBase" id="RU003783"/>
    </source>
</evidence>
<feature type="site" description="Interaction with substrate tRNA" evidence="10">
    <location>
        <position position="109"/>
    </location>
</feature>
<dbReference type="SUPFAM" id="SSF52540">
    <property type="entry name" value="P-loop containing nucleoside triphosphate hydrolases"/>
    <property type="match status" value="2"/>
</dbReference>
<dbReference type="InterPro" id="IPR018022">
    <property type="entry name" value="IPT"/>
</dbReference>
<accession>A0A1T4M3L1</accession>
<organism evidence="14 15">
    <name type="scientific">Eubacterium ruminantium</name>
    <dbReference type="NCBI Taxonomy" id="42322"/>
    <lineage>
        <taxon>Bacteria</taxon>
        <taxon>Bacillati</taxon>
        <taxon>Bacillota</taxon>
        <taxon>Clostridia</taxon>
        <taxon>Eubacteriales</taxon>
        <taxon>Eubacteriaceae</taxon>
        <taxon>Eubacterium</taxon>
    </lineage>
</organism>
<comment type="similarity">
    <text evidence="3 10 13">Belongs to the IPP transferase family.</text>
</comment>
<evidence type="ECO:0000256" key="9">
    <source>
        <dbReference type="ARBA" id="ARBA00049563"/>
    </source>
</evidence>
<dbReference type="AlphaFoldDB" id="A0A1T4M3L1"/>
<evidence type="ECO:0000313" key="14">
    <source>
        <dbReference type="EMBL" id="SJZ61378.1"/>
    </source>
</evidence>
<evidence type="ECO:0000256" key="12">
    <source>
        <dbReference type="RuleBase" id="RU003784"/>
    </source>
</evidence>
<dbReference type="Pfam" id="PF01715">
    <property type="entry name" value="IPPT"/>
    <property type="match status" value="1"/>
</dbReference>
<keyword evidence="8 10" id="KW-0460">Magnesium</keyword>
<dbReference type="GO" id="GO:0005524">
    <property type="term" value="F:ATP binding"/>
    <property type="evidence" value="ECO:0007669"/>
    <property type="project" value="UniProtKB-UniRule"/>
</dbReference>
<feature type="region of interest" description="Interaction with substrate tRNA" evidence="10">
    <location>
        <begin position="43"/>
        <end position="46"/>
    </location>
</feature>
<evidence type="ECO:0000313" key="15">
    <source>
        <dbReference type="Proteomes" id="UP000189857"/>
    </source>
</evidence>
<dbReference type="Proteomes" id="UP000189857">
    <property type="component" value="Unassembled WGS sequence"/>
</dbReference>
<comment type="caution">
    <text evidence="10">Lacks conserved residue(s) required for the propagation of feature annotation.</text>
</comment>
<keyword evidence="7 10" id="KW-0067">ATP-binding</keyword>
<evidence type="ECO:0000256" key="13">
    <source>
        <dbReference type="RuleBase" id="RU003785"/>
    </source>
</evidence>
<evidence type="ECO:0000256" key="3">
    <source>
        <dbReference type="ARBA" id="ARBA00005842"/>
    </source>
</evidence>
<keyword evidence="4 10" id="KW-0808">Transferase</keyword>
<gene>
    <name evidence="10" type="primary">miaA</name>
    <name evidence="14" type="ORF">SAMN02745110_01076</name>
</gene>
<keyword evidence="15" id="KW-1185">Reference proteome</keyword>
<dbReference type="EMBL" id="FUXA01000006">
    <property type="protein sequence ID" value="SJZ61378.1"/>
    <property type="molecule type" value="Genomic_DNA"/>
</dbReference>
<comment type="catalytic activity">
    <reaction evidence="9 10 11">
        <text>adenosine(37) in tRNA + dimethylallyl diphosphate = N(6)-dimethylallyladenosine(37) in tRNA + diphosphate</text>
        <dbReference type="Rhea" id="RHEA:26482"/>
        <dbReference type="Rhea" id="RHEA-COMP:10162"/>
        <dbReference type="Rhea" id="RHEA-COMP:10375"/>
        <dbReference type="ChEBI" id="CHEBI:33019"/>
        <dbReference type="ChEBI" id="CHEBI:57623"/>
        <dbReference type="ChEBI" id="CHEBI:74411"/>
        <dbReference type="ChEBI" id="CHEBI:74415"/>
        <dbReference type="EC" id="2.5.1.75"/>
    </reaction>
</comment>
<dbReference type="PANTHER" id="PTHR11088">
    <property type="entry name" value="TRNA DIMETHYLALLYLTRANSFERASE"/>
    <property type="match status" value="1"/>
</dbReference>
<feature type="binding site" evidence="10">
    <location>
        <begin position="20"/>
        <end position="25"/>
    </location>
    <ligand>
        <name>substrate</name>
    </ligand>
</feature>
<evidence type="ECO:0000256" key="5">
    <source>
        <dbReference type="ARBA" id="ARBA00022694"/>
    </source>
</evidence>
<comment type="cofactor">
    <cofactor evidence="1 10">
        <name>Mg(2+)</name>
        <dbReference type="ChEBI" id="CHEBI:18420"/>
    </cofactor>
</comment>
<reference evidence="14 15" key="1">
    <citation type="submission" date="2017-02" db="EMBL/GenBank/DDBJ databases">
        <authorList>
            <person name="Peterson S.W."/>
        </authorList>
    </citation>
    <scope>NUCLEOTIDE SEQUENCE [LARGE SCALE GENOMIC DNA]</scope>
    <source>
        <strain evidence="14 15">ATCC 17233</strain>
    </source>
</reference>